<evidence type="ECO:0000256" key="6">
    <source>
        <dbReference type="ARBA" id="ARBA00023014"/>
    </source>
</evidence>
<dbReference type="InterPro" id="IPR013785">
    <property type="entry name" value="Aldolase_TIM"/>
</dbReference>
<dbReference type="InterPro" id="IPR034491">
    <property type="entry name" value="Anaerob_Ser_sulfatase-maturase"/>
</dbReference>
<dbReference type="InterPro" id="IPR047207">
    <property type="entry name" value="SPASM_anSME"/>
</dbReference>
<keyword evidence="5" id="KW-0408">Iron</keyword>
<dbReference type="PANTHER" id="PTHR43273:SF3">
    <property type="entry name" value="ANAEROBIC SULFATASE-MATURATING ENZYME HOMOLOG ASLB-RELATED"/>
    <property type="match status" value="1"/>
</dbReference>
<dbReference type="Gene3D" id="3.20.20.70">
    <property type="entry name" value="Aldolase class I"/>
    <property type="match status" value="1"/>
</dbReference>
<evidence type="ECO:0000256" key="5">
    <source>
        <dbReference type="ARBA" id="ARBA00023004"/>
    </source>
</evidence>
<dbReference type="Proteomes" id="UP001524460">
    <property type="component" value="Unassembled WGS sequence"/>
</dbReference>
<dbReference type="InterPro" id="IPR058240">
    <property type="entry name" value="rSAM_sf"/>
</dbReference>
<dbReference type="InterPro" id="IPR023867">
    <property type="entry name" value="Sulphatase_maturase_rSAM"/>
</dbReference>
<dbReference type="SFLD" id="SFLDG01384">
    <property type="entry name" value="thioether_bond_formation_requi"/>
    <property type="match status" value="1"/>
</dbReference>
<dbReference type="NCBIfam" id="TIGR03942">
    <property type="entry name" value="sulfatase_rSAM"/>
    <property type="match status" value="1"/>
</dbReference>
<dbReference type="Pfam" id="PF13186">
    <property type="entry name" value="SPASM"/>
    <property type="match status" value="1"/>
</dbReference>
<dbReference type="SFLD" id="SFLDS00029">
    <property type="entry name" value="Radical_SAM"/>
    <property type="match status" value="1"/>
</dbReference>
<feature type="domain" description="Radical SAM core" evidence="8">
    <location>
        <begin position="1"/>
        <end position="246"/>
    </location>
</feature>
<dbReference type="Pfam" id="PF02810">
    <property type="entry name" value="SEC-C"/>
    <property type="match status" value="1"/>
</dbReference>
<organism evidence="9 10">
    <name type="scientific">Photobacterium pectinilyticum</name>
    <dbReference type="NCBI Taxonomy" id="2906793"/>
    <lineage>
        <taxon>Bacteria</taxon>
        <taxon>Pseudomonadati</taxon>
        <taxon>Pseudomonadota</taxon>
        <taxon>Gammaproteobacteria</taxon>
        <taxon>Vibrionales</taxon>
        <taxon>Vibrionaceae</taxon>
        <taxon>Photobacterium</taxon>
    </lineage>
</organism>
<evidence type="ECO:0000259" key="8">
    <source>
        <dbReference type="PROSITE" id="PS51918"/>
    </source>
</evidence>
<comment type="similarity">
    <text evidence="7">Belongs to the radical SAM superfamily. Anaerobic sulfatase-maturating enzyme family.</text>
</comment>
<evidence type="ECO:0000256" key="3">
    <source>
        <dbReference type="ARBA" id="ARBA00022691"/>
    </source>
</evidence>
<dbReference type="PANTHER" id="PTHR43273">
    <property type="entry name" value="ANAEROBIC SULFATASE-MATURATING ENZYME HOMOLOG ASLB-RELATED"/>
    <property type="match status" value="1"/>
</dbReference>
<dbReference type="SFLD" id="SFLDF00285">
    <property type="entry name" value="anaerobic_Ser-type_sulfatase-m"/>
    <property type="match status" value="1"/>
</dbReference>
<dbReference type="SFLD" id="SFLDG01072">
    <property type="entry name" value="dehydrogenase_like"/>
    <property type="match status" value="1"/>
</dbReference>
<dbReference type="SFLD" id="SFLDG01067">
    <property type="entry name" value="SPASM/twitch_domain_containing"/>
    <property type="match status" value="1"/>
</dbReference>
<gene>
    <name evidence="9" type="ORF">NHN17_17785</name>
</gene>
<evidence type="ECO:0000256" key="2">
    <source>
        <dbReference type="ARBA" id="ARBA00022485"/>
    </source>
</evidence>
<dbReference type="EMBL" id="JANEYT010000049">
    <property type="protein sequence ID" value="MCQ1059903.1"/>
    <property type="molecule type" value="Genomic_DNA"/>
</dbReference>
<dbReference type="CDD" id="cd01335">
    <property type="entry name" value="Radical_SAM"/>
    <property type="match status" value="1"/>
</dbReference>
<dbReference type="InterPro" id="IPR007197">
    <property type="entry name" value="rSAM"/>
</dbReference>
<name>A0ABT1N597_9GAMM</name>
<dbReference type="InterPro" id="IPR004027">
    <property type="entry name" value="SEC_C_motif"/>
</dbReference>
<protein>
    <submittedName>
        <fullName evidence="9">Anaerobic sulfatase maturase</fullName>
    </submittedName>
</protein>
<dbReference type="Pfam" id="PF04055">
    <property type="entry name" value="Radical_SAM"/>
    <property type="match status" value="1"/>
</dbReference>
<proteinExistence type="inferred from homology"/>
<dbReference type="CDD" id="cd21120">
    <property type="entry name" value="SPASM_anSME"/>
    <property type="match status" value="1"/>
</dbReference>
<evidence type="ECO:0000313" key="10">
    <source>
        <dbReference type="Proteomes" id="UP001524460"/>
    </source>
</evidence>
<keyword evidence="3" id="KW-0949">S-adenosyl-L-methionine</keyword>
<dbReference type="PROSITE" id="PS51918">
    <property type="entry name" value="RADICAL_SAM"/>
    <property type="match status" value="1"/>
</dbReference>
<keyword evidence="4" id="KW-0479">Metal-binding</keyword>
<comment type="caution">
    <text evidence="9">The sequence shown here is derived from an EMBL/GenBank/DDBJ whole genome shotgun (WGS) entry which is preliminary data.</text>
</comment>
<dbReference type="SUPFAM" id="SSF103642">
    <property type="entry name" value="Sec-C motif"/>
    <property type="match status" value="1"/>
</dbReference>
<dbReference type="InterPro" id="IPR023885">
    <property type="entry name" value="4Fe4S-binding_SPASM_dom"/>
</dbReference>
<reference evidence="9 10" key="1">
    <citation type="submission" date="2022-07" db="EMBL/GenBank/DDBJ databases">
        <title>Photobacterium pectinilyticum sp. nov., a marine bacterium isolated from surface seawater of Qingdao offshore.</title>
        <authorList>
            <person name="Wang X."/>
        </authorList>
    </citation>
    <scope>NUCLEOTIDE SEQUENCE [LARGE SCALE GENOMIC DNA]</scope>
    <source>
        <strain evidence="9 10">ZSDE20</strain>
    </source>
</reference>
<sequence>MNQISNCHVMAKPSGSVCNIDCEYCFYLEKEKLYPDRQKNWRMNDETLEKYVKQYIEAQNSDSVQFSWQGGEPTLLGINFYRTVVRLCKLYGKNKKISHAFQTNGILINDEWCQLFKENDFLIGVSIDGPEDLHDVYRTNTSGKGTHSKVLKAIKLLKKHKVEFNTLTVVNDQNVKQPLKVYQYLKSIGSNFIQFIPLVERQDSDQSTNDTWLVNPDEKLGDVTQWSVNPKEYGTFLNEIFDHWVRNDVGSIFVQQFDATLSAWTGQQSTICVFSPRCGHAFALEANGDLFQCDHYVYPEYKLGNIHNESIKTMNNSEAAIEFGLKKSKELNSKCQSCRYRFACHGGCPKHRFLPGPSGNPDHNYLCEGYYSFFDHSQNAMAFMVKLINNGDSPAQIMNYYNNEQHKGTKKKVSRNALCPCNSGKKFKRCCA</sequence>
<evidence type="ECO:0000256" key="1">
    <source>
        <dbReference type="ARBA" id="ARBA00001966"/>
    </source>
</evidence>
<keyword evidence="2" id="KW-0004">4Fe-4S</keyword>
<evidence type="ECO:0000256" key="4">
    <source>
        <dbReference type="ARBA" id="ARBA00022723"/>
    </source>
</evidence>
<accession>A0ABT1N597</accession>
<evidence type="ECO:0000256" key="7">
    <source>
        <dbReference type="ARBA" id="ARBA00023601"/>
    </source>
</evidence>
<comment type="cofactor">
    <cofactor evidence="1">
        <name>[4Fe-4S] cluster</name>
        <dbReference type="ChEBI" id="CHEBI:49883"/>
    </cofactor>
</comment>
<dbReference type="NCBIfam" id="TIGR04085">
    <property type="entry name" value="rSAM_more_4Fe4S"/>
    <property type="match status" value="1"/>
</dbReference>
<keyword evidence="6" id="KW-0411">Iron-sulfur</keyword>
<dbReference type="SUPFAM" id="SSF102114">
    <property type="entry name" value="Radical SAM enzymes"/>
    <property type="match status" value="1"/>
</dbReference>
<dbReference type="RefSeq" id="WP_255044017.1">
    <property type="nucleotide sequence ID" value="NZ_JANEYT010000049.1"/>
</dbReference>
<evidence type="ECO:0000313" key="9">
    <source>
        <dbReference type="EMBL" id="MCQ1059903.1"/>
    </source>
</evidence>
<dbReference type="SFLD" id="SFLDG01386">
    <property type="entry name" value="main_SPASM_domain-containing"/>
    <property type="match status" value="1"/>
</dbReference>
<keyword evidence="10" id="KW-1185">Reference proteome</keyword>